<evidence type="ECO:0000313" key="1">
    <source>
        <dbReference type="EMBL" id="GAA4629335.1"/>
    </source>
</evidence>
<proteinExistence type="predicted"/>
<comment type="caution">
    <text evidence="1">The sequence shown here is derived from an EMBL/GenBank/DDBJ whole genome shotgun (WGS) entry which is preliminary data.</text>
</comment>
<dbReference type="EMBL" id="BAABHK010000007">
    <property type="protein sequence ID" value="GAA4629335.1"/>
    <property type="molecule type" value="Genomic_DNA"/>
</dbReference>
<organism evidence="1 2">
    <name type="scientific">Actinoallomurus vinaceus</name>
    <dbReference type="NCBI Taxonomy" id="1080074"/>
    <lineage>
        <taxon>Bacteria</taxon>
        <taxon>Bacillati</taxon>
        <taxon>Actinomycetota</taxon>
        <taxon>Actinomycetes</taxon>
        <taxon>Streptosporangiales</taxon>
        <taxon>Thermomonosporaceae</taxon>
        <taxon>Actinoallomurus</taxon>
    </lineage>
</organism>
<protein>
    <submittedName>
        <fullName evidence="1">Uncharacterized protein</fullName>
    </submittedName>
</protein>
<reference evidence="2" key="1">
    <citation type="journal article" date="2019" name="Int. J. Syst. Evol. Microbiol.">
        <title>The Global Catalogue of Microorganisms (GCM) 10K type strain sequencing project: providing services to taxonomists for standard genome sequencing and annotation.</title>
        <authorList>
            <consortium name="The Broad Institute Genomics Platform"/>
            <consortium name="The Broad Institute Genome Sequencing Center for Infectious Disease"/>
            <person name="Wu L."/>
            <person name="Ma J."/>
        </authorList>
    </citation>
    <scope>NUCLEOTIDE SEQUENCE [LARGE SCALE GENOMIC DNA]</scope>
    <source>
        <strain evidence="2">JCM 17939</strain>
    </source>
</reference>
<dbReference type="Proteomes" id="UP001501442">
    <property type="component" value="Unassembled WGS sequence"/>
</dbReference>
<gene>
    <name evidence="1" type="ORF">GCM10023196_049650</name>
</gene>
<evidence type="ECO:0000313" key="2">
    <source>
        <dbReference type="Proteomes" id="UP001501442"/>
    </source>
</evidence>
<keyword evidence="2" id="KW-1185">Reference proteome</keyword>
<name>A0ABP8UEJ5_9ACTN</name>
<accession>A0ABP8UEJ5</accession>
<sequence>MAGFPFAMLDAVPQFDVVPGRESHVSRMAGFCRSLVRRSVRAYRIACARDDMATQNLVLPDGVWACHGCNAVLLGAGAPWQHLCTGRPAF</sequence>